<gene>
    <name evidence="2" type="ORF">B0T26DRAFT_780825</name>
</gene>
<evidence type="ECO:0000313" key="3">
    <source>
        <dbReference type="Proteomes" id="UP001172101"/>
    </source>
</evidence>
<reference evidence="2" key="1">
    <citation type="submission" date="2023-06" db="EMBL/GenBank/DDBJ databases">
        <title>Genome-scale phylogeny and comparative genomics of the fungal order Sordariales.</title>
        <authorList>
            <consortium name="Lawrence Berkeley National Laboratory"/>
            <person name="Hensen N."/>
            <person name="Bonometti L."/>
            <person name="Westerberg I."/>
            <person name="Brannstrom I.O."/>
            <person name="Guillou S."/>
            <person name="Cros-Aarteil S."/>
            <person name="Calhoun S."/>
            <person name="Haridas S."/>
            <person name="Kuo A."/>
            <person name="Mondo S."/>
            <person name="Pangilinan J."/>
            <person name="Riley R."/>
            <person name="LaButti K."/>
            <person name="Andreopoulos B."/>
            <person name="Lipzen A."/>
            <person name="Chen C."/>
            <person name="Yanf M."/>
            <person name="Daum C."/>
            <person name="Ng V."/>
            <person name="Clum A."/>
            <person name="Steindorff A."/>
            <person name="Ohm R."/>
            <person name="Martin F."/>
            <person name="Silar P."/>
            <person name="Natvig D."/>
            <person name="Lalanne C."/>
            <person name="Gautier V."/>
            <person name="Ament-velasquez S.L."/>
            <person name="Kruys A."/>
            <person name="Hutchinson M.I."/>
            <person name="Powell A.J."/>
            <person name="Barry K."/>
            <person name="Miller A.N."/>
            <person name="Grigoriev I.V."/>
            <person name="Debuchy R."/>
            <person name="Gladieux P."/>
            <person name="Thoren M.H."/>
            <person name="Johannesson H."/>
        </authorList>
    </citation>
    <scope>NUCLEOTIDE SEQUENCE</scope>
    <source>
        <strain evidence="2">SMH2392-1A</strain>
    </source>
</reference>
<organism evidence="2 3">
    <name type="scientific">Lasiosphaeria miniovina</name>
    <dbReference type="NCBI Taxonomy" id="1954250"/>
    <lineage>
        <taxon>Eukaryota</taxon>
        <taxon>Fungi</taxon>
        <taxon>Dikarya</taxon>
        <taxon>Ascomycota</taxon>
        <taxon>Pezizomycotina</taxon>
        <taxon>Sordariomycetes</taxon>
        <taxon>Sordariomycetidae</taxon>
        <taxon>Sordariales</taxon>
        <taxon>Lasiosphaeriaceae</taxon>
        <taxon>Lasiosphaeria</taxon>
    </lineage>
</organism>
<keyword evidence="3" id="KW-1185">Reference proteome</keyword>
<dbReference type="GeneID" id="85329967"/>
<comment type="caution">
    <text evidence="2">The sequence shown here is derived from an EMBL/GenBank/DDBJ whole genome shotgun (WGS) entry which is preliminary data.</text>
</comment>
<dbReference type="AlphaFoldDB" id="A0AA40ABT2"/>
<feature type="compositionally biased region" description="Polar residues" evidence="1">
    <location>
        <begin position="83"/>
        <end position="99"/>
    </location>
</feature>
<protein>
    <submittedName>
        <fullName evidence="2">Uncharacterized protein</fullName>
    </submittedName>
</protein>
<feature type="region of interest" description="Disordered" evidence="1">
    <location>
        <begin position="83"/>
        <end position="144"/>
    </location>
</feature>
<sequence length="325" mass="36882">MPYLWAIGGFNFVGPPSDEKGGLLIDLGQQQKTETQTIAKQGGNHEVIVLASSHSPDTQRVFQPSPRKSRKVIKLKNSEVVSPNRDTAYPSTATFGSHSGDTRKRKTCAGDALDSESTEEPNSSNEGLFVKGAEFSNEEVPPKKKKKELLGKFKKLTDGRFLDYESRLAEHHEWITTQDLRIGAQEELLAGLKMELEGIKVRVRLVATNQPNSSQRSEDIKAIQEILEELQRRLNGRHLYIRKEVKTVWKDLEQLLANGLQQSFTRLKALDKDTSAQKTRLEVYQKEEQGELIARQEETTKKLRVDLIEMGQYMKRKLSRPKKPS</sequence>
<evidence type="ECO:0000313" key="2">
    <source>
        <dbReference type="EMBL" id="KAK0712884.1"/>
    </source>
</evidence>
<dbReference type="Proteomes" id="UP001172101">
    <property type="component" value="Unassembled WGS sequence"/>
</dbReference>
<evidence type="ECO:0000256" key="1">
    <source>
        <dbReference type="SAM" id="MobiDB-lite"/>
    </source>
</evidence>
<dbReference type="EMBL" id="JAUIRO010000005">
    <property type="protein sequence ID" value="KAK0712884.1"/>
    <property type="molecule type" value="Genomic_DNA"/>
</dbReference>
<proteinExistence type="predicted"/>
<name>A0AA40ABT2_9PEZI</name>
<dbReference type="RefSeq" id="XP_060294207.1">
    <property type="nucleotide sequence ID" value="XM_060446697.1"/>
</dbReference>
<accession>A0AA40ABT2</accession>